<dbReference type="InterPro" id="IPR050390">
    <property type="entry name" value="C5-Methyltransferase"/>
</dbReference>
<dbReference type="InterPro" id="IPR031303">
    <property type="entry name" value="C5_meth_CS"/>
</dbReference>
<dbReference type="EMBL" id="PYDT01000004">
    <property type="protein sequence ID" value="THU62369.1"/>
    <property type="molecule type" value="Genomic_DNA"/>
</dbReference>
<dbReference type="Gene3D" id="3.40.50.150">
    <property type="entry name" value="Vaccinia Virus protein VP39"/>
    <property type="match status" value="2"/>
</dbReference>
<dbReference type="Proteomes" id="UP000317650">
    <property type="component" value="Chromosome 1"/>
</dbReference>
<keyword evidence="4" id="KW-0808">Transferase</keyword>
<dbReference type="PANTHER" id="PTHR10629:SF34">
    <property type="entry name" value="DNA (CYTOSINE-5)-METHYLTRANSFERASE CMT2"/>
    <property type="match status" value="1"/>
</dbReference>
<dbReference type="PROSITE" id="PS00095">
    <property type="entry name" value="C5_MTASE_2"/>
    <property type="match status" value="1"/>
</dbReference>
<evidence type="ECO:0000313" key="8">
    <source>
        <dbReference type="EMBL" id="THU62369.1"/>
    </source>
</evidence>
<keyword evidence="5" id="KW-0949">S-adenosyl-L-methionine</keyword>
<keyword evidence="3" id="KW-0489">Methyltransferase</keyword>
<proteinExistence type="predicted"/>
<comment type="caution">
    <text evidence="8">The sequence shown here is derived from an EMBL/GenBank/DDBJ whole genome shotgun (WGS) entry which is preliminary data.</text>
</comment>
<dbReference type="GO" id="GO:0003677">
    <property type="term" value="F:DNA binding"/>
    <property type="evidence" value="ECO:0007669"/>
    <property type="project" value="UniProtKB-KW"/>
</dbReference>
<dbReference type="PANTHER" id="PTHR10629">
    <property type="entry name" value="CYTOSINE-SPECIFIC METHYLTRANSFERASE"/>
    <property type="match status" value="1"/>
</dbReference>
<dbReference type="InterPro" id="IPR029063">
    <property type="entry name" value="SAM-dependent_MTases_sf"/>
</dbReference>
<dbReference type="GO" id="GO:0032259">
    <property type="term" value="P:methylation"/>
    <property type="evidence" value="ECO:0007669"/>
    <property type="project" value="UniProtKB-KW"/>
</dbReference>
<organism evidence="8 9">
    <name type="scientific">Musa balbisiana</name>
    <name type="common">Banana</name>
    <dbReference type="NCBI Taxonomy" id="52838"/>
    <lineage>
        <taxon>Eukaryota</taxon>
        <taxon>Viridiplantae</taxon>
        <taxon>Streptophyta</taxon>
        <taxon>Embryophyta</taxon>
        <taxon>Tracheophyta</taxon>
        <taxon>Spermatophyta</taxon>
        <taxon>Magnoliopsida</taxon>
        <taxon>Liliopsida</taxon>
        <taxon>Zingiberales</taxon>
        <taxon>Musaceae</taxon>
        <taxon>Musa</taxon>
    </lineage>
</organism>
<evidence type="ECO:0000256" key="7">
    <source>
        <dbReference type="ARBA" id="ARBA00023242"/>
    </source>
</evidence>
<dbReference type="EC" id="2.1.1.37" evidence="2"/>
<gene>
    <name evidence="8" type="ORF">C4D60_Mb01t04410</name>
</gene>
<keyword evidence="7" id="KW-0539">Nucleus</keyword>
<name>A0A4S8JL46_MUSBA</name>
<accession>A0A4S8JL46</accession>
<evidence type="ECO:0000256" key="1">
    <source>
        <dbReference type="ARBA" id="ARBA00004123"/>
    </source>
</evidence>
<dbReference type="GO" id="GO:0003886">
    <property type="term" value="F:DNA (cytosine-5-)-methyltransferase activity"/>
    <property type="evidence" value="ECO:0007669"/>
    <property type="project" value="UniProtKB-EC"/>
</dbReference>
<dbReference type="GO" id="GO:0005634">
    <property type="term" value="C:nucleus"/>
    <property type="evidence" value="ECO:0007669"/>
    <property type="project" value="UniProtKB-SubCell"/>
</dbReference>
<dbReference type="AlphaFoldDB" id="A0A4S8JL46"/>
<dbReference type="FunFam" id="3.90.120.10:FF:000003">
    <property type="entry name" value="DNA (cytosine-5)-methyltransferase 1"/>
    <property type="match status" value="1"/>
</dbReference>
<dbReference type="STRING" id="52838.A0A4S8JL46"/>
<keyword evidence="9" id="KW-1185">Reference proteome</keyword>
<protein>
    <recommendedName>
        <fullName evidence="2">DNA (cytosine-5-)-methyltransferase</fullName>
        <ecNumber evidence="2">2.1.1.37</ecNumber>
    </recommendedName>
</protein>
<evidence type="ECO:0000256" key="5">
    <source>
        <dbReference type="ARBA" id="ARBA00022691"/>
    </source>
</evidence>
<dbReference type="Pfam" id="PF00145">
    <property type="entry name" value="DNA_methylase"/>
    <property type="match status" value="1"/>
</dbReference>
<evidence type="ECO:0000256" key="6">
    <source>
        <dbReference type="ARBA" id="ARBA00023125"/>
    </source>
</evidence>
<dbReference type="Gene3D" id="3.90.120.10">
    <property type="entry name" value="DNA Methylase, subunit A, domain 2"/>
    <property type="match status" value="1"/>
</dbReference>
<keyword evidence="6" id="KW-0238">DNA-binding</keyword>
<evidence type="ECO:0000256" key="3">
    <source>
        <dbReference type="ARBA" id="ARBA00022603"/>
    </source>
</evidence>
<dbReference type="InterPro" id="IPR001525">
    <property type="entry name" value="C5_MeTfrase"/>
</dbReference>
<sequence length="620" mass="70986">MDCPRAMLRLGVTRERVDEGRLPKERTQSNVEETLRCVGRGHTLRDYNLSSSHKDENAMEMSPGGDMVQRIVVEQFVAMRYTRVKSREGLYHTEGERLVVNGAEKVEHAEANSKYQDKAEGQRPRNFIRPKKTMLTLHGKDRARFIRSIFWLWWDVNWALLWSSFRWCKTCVGKLSHNNQLFADVRNESADDFFSLLKEWRKLCKKYCVNVGKLEDSCSKNFIVKYSKRITDSNFKISDGEFEVLKIVDICYGDPTSTGKSGLKFKVDDLICPIDLMALVCTPKSGVDPCKSMLYLPQNNCEGRLREFVTEGFKSKLLPLPGDVDVVCGGPPCQVFLSQLQKLPPFPLPTHEVILKRGSPVEFERNLVGYDEDQPRVLEKEVILEDAIADLPLVKHSEDMDQMPYGKSPQTEFQRYIRMPKDEMLGLKENGAKISKSILYDHRTLPLGDDDYLRISQIPRKKGANFRDLPGVIVGSDNSVQFDPTRERVLLPSGRPLVPDYAMNFGHGKSLRPFSRLWWDEIVPTVITIPNFRCQAMIHPEQDRTLSIRECARLQGFPDFYRFYGTVEERYRQIGNAVAVPVGRALGYALAMSWLRKSGDEPLMTLPSNFSFLCKLPTSS</sequence>
<comment type="subcellular location">
    <subcellularLocation>
        <location evidence="1">Nucleus</location>
    </subcellularLocation>
</comment>
<evidence type="ECO:0000256" key="2">
    <source>
        <dbReference type="ARBA" id="ARBA00011975"/>
    </source>
</evidence>
<evidence type="ECO:0000313" key="9">
    <source>
        <dbReference type="Proteomes" id="UP000317650"/>
    </source>
</evidence>
<evidence type="ECO:0000256" key="4">
    <source>
        <dbReference type="ARBA" id="ARBA00022679"/>
    </source>
</evidence>
<dbReference type="SUPFAM" id="SSF53335">
    <property type="entry name" value="S-adenosyl-L-methionine-dependent methyltransferases"/>
    <property type="match status" value="1"/>
</dbReference>
<reference evidence="8 9" key="1">
    <citation type="journal article" date="2019" name="Nat. Plants">
        <title>Genome sequencing of Musa balbisiana reveals subgenome evolution and function divergence in polyploid bananas.</title>
        <authorList>
            <person name="Yao X."/>
        </authorList>
    </citation>
    <scope>NUCLEOTIDE SEQUENCE [LARGE SCALE GENOMIC DNA]</scope>
    <source>
        <strain evidence="9">cv. DH-PKW</strain>
        <tissue evidence="8">Leaves</tissue>
    </source>
</reference>
<dbReference type="GO" id="GO:0044027">
    <property type="term" value="P:negative regulation of gene expression via chromosomal CpG island methylation"/>
    <property type="evidence" value="ECO:0007669"/>
    <property type="project" value="TreeGrafter"/>
</dbReference>